<dbReference type="Gene3D" id="2.70.70.10">
    <property type="entry name" value="Glucose Permease (Domain IIA)"/>
    <property type="match status" value="1"/>
</dbReference>
<dbReference type="STRING" id="69895.SAMN05192551_10638"/>
<dbReference type="SUPFAM" id="SSF51261">
    <property type="entry name" value="Duplicated hybrid motif"/>
    <property type="match status" value="1"/>
</dbReference>
<dbReference type="Gene3D" id="6.10.250.3150">
    <property type="match status" value="1"/>
</dbReference>
<evidence type="ECO:0000313" key="6">
    <source>
        <dbReference type="Proteomes" id="UP000199287"/>
    </source>
</evidence>
<evidence type="ECO:0000259" key="3">
    <source>
        <dbReference type="Pfam" id="PF01551"/>
    </source>
</evidence>
<keyword evidence="2" id="KW-0175">Coiled coil</keyword>
<dbReference type="EMBL" id="FOQA01000006">
    <property type="protein sequence ID" value="SFI07346.1"/>
    <property type="molecule type" value="Genomic_DNA"/>
</dbReference>
<organism evidence="5 6">
    <name type="scientific">Tindallia magadiensis</name>
    <dbReference type="NCBI Taxonomy" id="69895"/>
    <lineage>
        <taxon>Bacteria</taxon>
        <taxon>Bacillati</taxon>
        <taxon>Bacillota</taxon>
        <taxon>Clostridia</taxon>
        <taxon>Peptostreptococcales</taxon>
        <taxon>Tindalliaceae</taxon>
        <taxon>Tindallia</taxon>
    </lineage>
</organism>
<gene>
    <name evidence="5" type="ORF">SAMN05192551_10638</name>
</gene>
<protein>
    <submittedName>
        <fullName evidence="5">Murein DD-endopeptidase MepM and murein hydrolase activator NlpD, contain LysM domain</fullName>
    </submittedName>
</protein>
<feature type="domain" description="Peptidoglycan hydrolase PcsB coiled-coil" evidence="4">
    <location>
        <begin position="105"/>
        <end position="177"/>
    </location>
</feature>
<feature type="coiled-coil region" evidence="2">
    <location>
        <begin position="27"/>
        <end position="117"/>
    </location>
</feature>
<dbReference type="InterPro" id="IPR016047">
    <property type="entry name" value="M23ase_b-sheet_dom"/>
</dbReference>
<dbReference type="Proteomes" id="UP000199287">
    <property type="component" value="Unassembled WGS sequence"/>
</dbReference>
<sequence length="381" mass="43007">MEGGIHLRRVHKITLTLLVLIAIGFTQVTFGSEVEQINRQLQELQNQRQSIDSAIRENTREQRSVTEQLNYLNGEIQKAEEEVNSLNNQIADTENRILETQLALEEAIETIEEKEELLGKRLDAMYRNGNAAYAEVLFNSKDFSELLSNMDMVKLIVESDIELIQFMEDQKILIEDKKAELEANRRYLAELKRTVENQREYLVVTRGEQQRLQSQLAEDKQALEAQLDQLEQEARNLEQVLVNLQSDRDYEGGEMRWPVPGHSRISSPYGNRIHPILGTNRFHSGIDIPAPTGTDIIAAGPGTVAFSGSRGGYGRTIFIDHGGGIITLYAHCDRLIVSEGERVTAGQVIAKVGSTGMSTGPHLHFEVRKNGKYVDPMPWLQ</sequence>
<keyword evidence="1" id="KW-0732">Signal</keyword>
<name>A0A1I3F7Z0_9FIRM</name>
<dbReference type="Pfam" id="PF24568">
    <property type="entry name" value="CC_PcsB"/>
    <property type="match status" value="1"/>
</dbReference>
<evidence type="ECO:0000313" key="5">
    <source>
        <dbReference type="EMBL" id="SFI07346.1"/>
    </source>
</evidence>
<evidence type="ECO:0000256" key="1">
    <source>
        <dbReference type="ARBA" id="ARBA00022729"/>
    </source>
</evidence>
<dbReference type="Pfam" id="PF01551">
    <property type="entry name" value="Peptidase_M23"/>
    <property type="match status" value="1"/>
</dbReference>
<dbReference type="InterPro" id="IPR057309">
    <property type="entry name" value="PcsB_CC"/>
</dbReference>
<dbReference type="PANTHER" id="PTHR21666">
    <property type="entry name" value="PEPTIDASE-RELATED"/>
    <property type="match status" value="1"/>
</dbReference>
<dbReference type="InterPro" id="IPR050570">
    <property type="entry name" value="Cell_wall_metabolism_enzyme"/>
</dbReference>
<reference evidence="6" key="1">
    <citation type="submission" date="2016-10" db="EMBL/GenBank/DDBJ databases">
        <authorList>
            <person name="Varghese N."/>
            <person name="Submissions S."/>
        </authorList>
    </citation>
    <scope>NUCLEOTIDE SEQUENCE [LARGE SCALE GENOMIC DNA]</scope>
    <source>
        <strain evidence="6">Z-7934</strain>
    </source>
</reference>
<dbReference type="CDD" id="cd12797">
    <property type="entry name" value="M23_peptidase"/>
    <property type="match status" value="1"/>
</dbReference>
<feature type="domain" description="M23ase beta-sheet core" evidence="3">
    <location>
        <begin position="281"/>
        <end position="376"/>
    </location>
</feature>
<dbReference type="PANTHER" id="PTHR21666:SF270">
    <property type="entry name" value="MUREIN HYDROLASE ACTIVATOR ENVC"/>
    <property type="match status" value="1"/>
</dbReference>
<feature type="coiled-coil region" evidence="2">
    <location>
        <begin position="164"/>
        <end position="247"/>
    </location>
</feature>
<keyword evidence="6" id="KW-1185">Reference proteome</keyword>
<dbReference type="AlphaFoldDB" id="A0A1I3F7Z0"/>
<proteinExistence type="predicted"/>
<dbReference type="FunFam" id="2.70.70.10:FF:000006">
    <property type="entry name" value="M23 family peptidase"/>
    <property type="match status" value="1"/>
</dbReference>
<evidence type="ECO:0000256" key="2">
    <source>
        <dbReference type="SAM" id="Coils"/>
    </source>
</evidence>
<keyword evidence="5" id="KW-0378">Hydrolase</keyword>
<evidence type="ECO:0000259" key="4">
    <source>
        <dbReference type="Pfam" id="PF24568"/>
    </source>
</evidence>
<accession>A0A1I3F7Z0</accession>
<dbReference type="GO" id="GO:0004222">
    <property type="term" value="F:metalloendopeptidase activity"/>
    <property type="evidence" value="ECO:0007669"/>
    <property type="project" value="TreeGrafter"/>
</dbReference>
<dbReference type="InterPro" id="IPR011055">
    <property type="entry name" value="Dup_hybrid_motif"/>
</dbReference>